<evidence type="ECO:0000256" key="4">
    <source>
        <dbReference type="ARBA" id="ARBA00022516"/>
    </source>
</evidence>
<evidence type="ECO:0000256" key="9">
    <source>
        <dbReference type="ARBA" id="ARBA00022840"/>
    </source>
</evidence>
<comment type="subcellular location">
    <subcellularLocation>
        <location evidence="1">Cell membrane</location>
        <topology evidence="1">Multi-pass membrane protein</topology>
    </subcellularLocation>
</comment>
<dbReference type="Pfam" id="PF01219">
    <property type="entry name" value="DAGK_prokar"/>
    <property type="match status" value="1"/>
</dbReference>
<keyword evidence="18" id="KW-0479">Metal-binding</keyword>
<dbReference type="EMBL" id="JASOOE010000019">
    <property type="protein sequence ID" value="MDK7187979.1"/>
    <property type="molecule type" value="Genomic_DNA"/>
</dbReference>
<feature type="binding site" evidence="16">
    <location>
        <position position="72"/>
    </location>
    <ligand>
        <name>substrate</name>
    </ligand>
</feature>
<dbReference type="AlphaFoldDB" id="A0AAJ1Q741"/>
<dbReference type="PANTHER" id="PTHR34299">
    <property type="entry name" value="DIACYLGLYCEROL KINASE"/>
    <property type="match status" value="1"/>
</dbReference>
<evidence type="ECO:0000256" key="16">
    <source>
        <dbReference type="PIRSR" id="PIRSR600829-2"/>
    </source>
</evidence>
<dbReference type="GO" id="GO:0005524">
    <property type="term" value="F:ATP binding"/>
    <property type="evidence" value="ECO:0007669"/>
    <property type="project" value="UniProtKB-KW"/>
</dbReference>
<evidence type="ECO:0000256" key="1">
    <source>
        <dbReference type="ARBA" id="ARBA00004651"/>
    </source>
</evidence>
<feature type="binding site" evidence="17">
    <location>
        <position position="31"/>
    </location>
    <ligand>
        <name>ATP</name>
        <dbReference type="ChEBI" id="CHEBI:30616"/>
    </ligand>
</feature>
<evidence type="ECO:0000256" key="6">
    <source>
        <dbReference type="ARBA" id="ARBA00022692"/>
    </source>
</evidence>
<dbReference type="EC" id="2.7.1.-" evidence="20"/>
<evidence type="ECO:0000256" key="14">
    <source>
        <dbReference type="ARBA" id="ARBA00023264"/>
    </source>
</evidence>
<dbReference type="GO" id="GO:0005886">
    <property type="term" value="C:plasma membrane"/>
    <property type="evidence" value="ECO:0007669"/>
    <property type="project" value="UniProtKB-SubCell"/>
</dbReference>
<keyword evidence="14" id="KW-1208">Phospholipid metabolism</keyword>
<keyword evidence="5 20" id="KW-0808">Transferase</keyword>
<keyword evidence="4" id="KW-0444">Lipid biosynthesis</keyword>
<dbReference type="InterPro" id="IPR033717">
    <property type="entry name" value="UDPK"/>
</dbReference>
<name>A0AAJ1Q741_9LACT</name>
<keyword evidence="10 19" id="KW-1133">Transmembrane helix</keyword>
<comment type="cofactor">
    <cofactor evidence="18">
        <name>Mg(2+)</name>
        <dbReference type="ChEBI" id="CHEBI:18420"/>
    </cofactor>
    <text evidence="18">Mn(2+), Zn(2+), Cd(2+) and Co(2+) support activity to lesser extents.</text>
</comment>
<organism evidence="20 21">
    <name type="scientific">Facklamia hominis</name>
    <dbReference type="NCBI Taxonomy" id="178214"/>
    <lineage>
        <taxon>Bacteria</taxon>
        <taxon>Bacillati</taxon>
        <taxon>Bacillota</taxon>
        <taxon>Bacilli</taxon>
        <taxon>Lactobacillales</taxon>
        <taxon>Aerococcaceae</taxon>
        <taxon>Facklamia</taxon>
    </lineage>
</organism>
<keyword evidence="3" id="KW-1003">Cell membrane</keyword>
<dbReference type="GO" id="GO:0016301">
    <property type="term" value="F:kinase activity"/>
    <property type="evidence" value="ECO:0007669"/>
    <property type="project" value="UniProtKB-KW"/>
</dbReference>
<evidence type="ECO:0000256" key="15">
    <source>
        <dbReference type="PIRSR" id="PIRSR600829-1"/>
    </source>
</evidence>
<keyword evidence="8 20" id="KW-0418">Kinase</keyword>
<keyword evidence="18" id="KW-0460">Magnesium</keyword>
<evidence type="ECO:0000256" key="7">
    <source>
        <dbReference type="ARBA" id="ARBA00022741"/>
    </source>
</evidence>
<dbReference type="Proteomes" id="UP001229251">
    <property type="component" value="Unassembled WGS sequence"/>
</dbReference>
<evidence type="ECO:0000256" key="2">
    <source>
        <dbReference type="ARBA" id="ARBA00005967"/>
    </source>
</evidence>
<feature type="binding site" evidence="18">
    <location>
        <position position="31"/>
    </location>
    <ligand>
        <name>a divalent metal cation</name>
        <dbReference type="ChEBI" id="CHEBI:60240"/>
    </ligand>
</feature>
<evidence type="ECO:0000256" key="3">
    <source>
        <dbReference type="ARBA" id="ARBA00022475"/>
    </source>
</evidence>
<proteinExistence type="inferred from homology"/>
<dbReference type="CDD" id="cd14265">
    <property type="entry name" value="UDPK_IM_like"/>
    <property type="match status" value="1"/>
</dbReference>
<keyword evidence="11" id="KW-0443">Lipid metabolism</keyword>
<feature type="binding site" evidence="17">
    <location>
        <begin position="98"/>
        <end position="99"/>
    </location>
    <ligand>
        <name>ATP</name>
        <dbReference type="ChEBI" id="CHEBI:30616"/>
    </ligand>
</feature>
<gene>
    <name evidence="20" type="ORF">QP433_08285</name>
</gene>
<evidence type="ECO:0000256" key="10">
    <source>
        <dbReference type="ARBA" id="ARBA00022989"/>
    </source>
</evidence>
<keyword evidence="6 19" id="KW-0812">Transmembrane</keyword>
<keyword evidence="12 19" id="KW-0472">Membrane</keyword>
<comment type="caution">
    <text evidence="20">The sequence shown here is derived from an EMBL/GenBank/DDBJ whole genome shotgun (WGS) entry which is preliminary data.</text>
</comment>
<feature type="active site" description="Proton acceptor" evidence="15">
    <location>
        <position position="72"/>
    </location>
</feature>
<dbReference type="Gene3D" id="1.10.287.3610">
    <property type="match status" value="1"/>
</dbReference>
<evidence type="ECO:0000313" key="21">
    <source>
        <dbReference type="Proteomes" id="UP001229251"/>
    </source>
</evidence>
<dbReference type="RefSeq" id="WP_101975313.1">
    <property type="nucleotide sequence ID" value="NZ_JASOOE010000019.1"/>
</dbReference>
<accession>A0AAJ1Q741</accession>
<dbReference type="GO" id="GO:0008654">
    <property type="term" value="P:phospholipid biosynthetic process"/>
    <property type="evidence" value="ECO:0007669"/>
    <property type="project" value="UniProtKB-KW"/>
</dbReference>
<protein>
    <submittedName>
        <fullName evidence="20">Diacylglycerol kinase family protein</fullName>
        <ecNumber evidence="20">2.7.1.-</ecNumber>
    </submittedName>
</protein>
<sequence length="128" mass="13907">MASVDKHLKNSNFLESLNTACQGIVFAFCHERNLRFHAVAMGLVFALAGRLSFSSLEWVILVLTVSQVIVAEMVNSALEYLTDLTVGNQWHPLAKRVKDVAAGAVLITALAAVLIGGLLFLPKLINLF</sequence>
<evidence type="ECO:0000256" key="17">
    <source>
        <dbReference type="PIRSR" id="PIRSR600829-3"/>
    </source>
</evidence>
<evidence type="ECO:0000256" key="12">
    <source>
        <dbReference type="ARBA" id="ARBA00023136"/>
    </source>
</evidence>
<keyword evidence="9 17" id="KW-0067">ATP-binding</keyword>
<evidence type="ECO:0000256" key="5">
    <source>
        <dbReference type="ARBA" id="ARBA00022679"/>
    </source>
</evidence>
<feature type="transmembrane region" description="Helical" evidence="19">
    <location>
        <begin position="100"/>
        <end position="121"/>
    </location>
</feature>
<evidence type="ECO:0000256" key="19">
    <source>
        <dbReference type="SAM" id="Phobius"/>
    </source>
</evidence>
<evidence type="ECO:0000256" key="13">
    <source>
        <dbReference type="ARBA" id="ARBA00023209"/>
    </source>
</evidence>
<reference evidence="20" key="1">
    <citation type="submission" date="2023-05" db="EMBL/GenBank/DDBJ databases">
        <title>Cataloging the Phylogenetic Diversity of Human Bladder Bacteria.</title>
        <authorList>
            <person name="Du J."/>
        </authorList>
    </citation>
    <scope>NUCLEOTIDE SEQUENCE</scope>
    <source>
        <strain evidence="20">UMB1231</strain>
    </source>
</reference>
<feature type="binding site" evidence="18">
    <location>
        <position position="79"/>
    </location>
    <ligand>
        <name>a divalent metal cation</name>
        <dbReference type="ChEBI" id="CHEBI:60240"/>
    </ligand>
</feature>
<dbReference type="InterPro" id="IPR000829">
    <property type="entry name" value="DAGK"/>
</dbReference>
<dbReference type="PANTHER" id="PTHR34299:SF1">
    <property type="entry name" value="DIACYLGLYCEROL KINASE"/>
    <property type="match status" value="1"/>
</dbReference>
<evidence type="ECO:0000256" key="18">
    <source>
        <dbReference type="PIRSR" id="PIRSR600829-4"/>
    </source>
</evidence>
<keyword evidence="13" id="KW-0594">Phospholipid biosynthesis</keyword>
<evidence type="ECO:0000313" key="20">
    <source>
        <dbReference type="EMBL" id="MDK7187979.1"/>
    </source>
</evidence>
<dbReference type="InterPro" id="IPR036945">
    <property type="entry name" value="DAGK_sf"/>
</dbReference>
<keyword evidence="7 17" id="KW-0547">Nucleotide-binding</keyword>
<evidence type="ECO:0000256" key="11">
    <source>
        <dbReference type="ARBA" id="ARBA00023098"/>
    </source>
</evidence>
<dbReference type="GO" id="GO:0046872">
    <property type="term" value="F:metal ion binding"/>
    <property type="evidence" value="ECO:0007669"/>
    <property type="project" value="UniProtKB-KW"/>
</dbReference>
<feature type="binding site" evidence="17">
    <location>
        <position position="79"/>
    </location>
    <ligand>
        <name>ATP</name>
        <dbReference type="ChEBI" id="CHEBI:30616"/>
    </ligand>
</feature>
<comment type="similarity">
    <text evidence="2">Belongs to the bacterial diacylglycerol kinase family.</text>
</comment>
<evidence type="ECO:0000256" key="8">
    <source>
        <dbReference type="ARBA" id="ARBA00022777"/>
    </source>
</evidence>